<dbReference type="Proteomes" id="UP000255417">
    <property type="component" value="Unassembled WGS sequence"/>
</dbReference>
<dbReference type="AlphaFoldDB" id="A0A379C9F9"/>
<keyword evidence="1" id="KW-1133">Transmembrane helix</keyword>
<evidence type="ECO:0000313" key="3">
    <source>
        <dbReference type="Proteomes" id="UP000255417"/>
    </source>
</evidence>
<dbReference type="OrthoDB" id="5690605at2"/>
<proteinExistence type="predicted"/>
<dbReference type="InterPro" id="IPR007047">
    <property type="entry name" value="Flp_Fap"/>
</dbReference>
<sequence length="79" mass="8625">MFNNLTTKAYVSITEAFHSFKNDQRGVTAIEYGLIAIFIAAFIIYVFNTDGGFIDNMVSKFSSLSSKIASASASRWGGN</sequence>
<name>A0A379C9F9_9PAST</name>
<dbReference type="Pfam" id="PF04964">
    <property type="entry name" value="Flp_Fap"/>
    <property type="match status" value="1"/>
</dbReference>
<dbReference type="EMBL" id="UGTA01000001">
    <property type="protein sequence ID" value="SUB58809.1"/>
    <property type="molecule type" value="Genomic_DNA"/>
</dbReference>
<evidence type="ECO:0000313" key="2">
    <source>
        <dbReference type="EMBL" id="SUB58809.1"/>
    </source>
</evidence>
<gene>
    <name evidence="2" type="ORF">NCTC12872_00777</name>
</gene>
<keyword evidence="1" id="KW-0812">Transmembrane</keyword>
<dbReference type="RefSeq" id="WP_115315319.1">
    <property type="nucleotide sequence ID" value="NZ_LWIF01000001.1"/>
</dbReference>
<keyword evidence="3" id="KW-1185">Reference proteome</keyword>
<keyword evidence="1" id="KW-0472">Membrane</keyword>
<protein>
    <submittedName>
        <fullName evidence="2">Flp pilus assembly protein, pilin Flp</fullName>
    </submittedName>
</protein>
<organism evidence="2 3">
    <name type="scientific">Phocoenobacter uteri</name>
    <dbReference type="NCBI Taxonomy" id="146806"/>
    <lineage>
        <taxon>Bacteria</taxon>
        <taxon>Pseudomonadati</taxon>
        <taxon>Pseudomonadota</taxon>
        <taxon>Gammaproteobacteria</taxon>
        <taxon>Pasteurellales</taxon>
        <taxon>Pasteurellaceae</taxon>
        <taxon>Phocoenobacter</taxon>
    </lineage>
</organism>
<evidence type="ECO:0000256" key="1">
    <source>
        <dbReference type="SAM" id="Phobius"/>
    </source>
</evidence>
<feature type="transmembrane region" description="Helical" evidence="1">
    <location>
        <begin position="29"/>
        <end position="47"/>
    </location>
</feature>
<accession>A0A379C9F9</accession>
<reference evidence="2 3" key="1">
    <citation type="submission" date="2018-06" db="EMBL/GenBank/DDBJ databases">
        <authorList>
            <consortium name="Pathogen Informatics"/>
            <person name="Doyle S."/>
        </authorList>
    </citation>
    <scope>NUCLEOTIDE SEQUENCE [LARGE SCALE GENOMIC DNA]</scope>
    <source>
        <strain evidence="2 3">NCTC12872</strain>
    </source>
</reference>